<dbReference type="Proteomes" id="UP001238973">
    <property type="component" value="Unassembled WGS sequence"/>
</dbReference>
<dbReference type="Gene3D" id="3.90.470.30">
    <property type="match status" value="1"/>
</dbReference>
<dbReference type="Gene3D" id="3.50.30.70">
    <property type="entry name" value="Swiveling domain of dehydratase reactivase alpha subunit"/>
    <property type="match status" value="1"/>
</dbReference>
<dbReference type="Gene3D" id="2.40.50.140">
    <property type="entry name" value="Nucleic acid-binding proteins"/>
    <property type="match status" value="1"/>
</dbReference>
<reference evidence="3" key="1">
    <citation type="submission" date="2023-06" db="EMBL/GenBank/DDBJ databases">
        <title>Comparative genomics of Bacillaceae isolates and their secondary metabolite potential.</title>
        <authorList>
            <person name="Song L."/>
            <person name="Nielsen L.J."/>
            <person name="Mohite O."/>
            <person name="Xu X."/>
            <person name="Weber T."/>
            <person name="Kovacs A.T."/>
        </authorList>
    </citation>
    <scope>NUCLEOTIDE SEQUENCE</scope>
    <source>
        <strain evidence="3">G1S1</strain>
    </source>
</reference>
<dbReference type="InterPro" id="IPR009191">
    <property type="entry name" value="DDRA"/>
</dbReference>
<dbReference type="Gene3D" id="3.30.420.40">
    <property type="match status" value="2"/>
</dbReference>
<dbReference type="AlphaFoldDB" id="A0AAJ1VBK8"/>
<dbReference type="InterPro" id="IPR030994">
    <property type="entry name" value="DDR_dom"/>
</dbReference>
<evidence type="ECO:0000259" key="2">
    <source>
        <dbReference type="Pfam" id="PF18427"/>
    </source>
</evidence>
<name>A0AAJ1VBK8_9BACI</name>
<feature type="domain" description="Diol dehydratase reactivase ATPase-like" evidence="1">
    <location>
        <begin position="278"/>
        <end position="604"/>
    </location>
</feature>
<evidence type="ECO:0000313" key="3">
    <source>
        <dbReference type="EMBL" id="MDM5283725.1"/>
    </source>
</evidence>
<dbReference type="SUPFAM" id="SSF82317">
    <property type="entry name" value="Swiveling domain of dehydratase reactivase alpha subunit"/>
    <property type="match status" value="1"/>
</dbReference>
<sequence length="612" mass="65975">MVKKILAGVDIGNSSTEVAIACVEDDHAYFLSQHLVKTTGIKGTTDNVKGIRLALQEAVKKADIELKDIDLIRLNDAVPVIGDLAMDLISETIITESSMIGHNPDTPGGAGLGVGTTVLIDQLLNVEEKEQDYIAVIPNLFDYEWVAHRLNQAKSVGISVTGAIVQKDDGVLIHNRLYKKIPIVDEVALIDKVPLLKLAAIEVALPGHVIRTLSNPYGLSTVFQLDPDQTLQIALVAKALVGNRSAVVIRTPQGEVVERKIEAGRFMLIGTNNRQLEVSINDGAESIMKKYEKLETLIDVKGETGTNVGGMFNGLRHDLAQLTGQSPLEITISDLLAVDAVIPTSISGSMAGELSMESGVALASMVKTDKVPVQKVASLLEKEMGIEVEVGGVEAEMAIRGALTTPGTRKPIVILDMGGGSTDAAMMNESGNIISSHLAGAGDMVTMLINSELALRDKELAEKIKKFPLGKVLSLFHMQLEDGTMLFSEEPFPPYTFGKVVIREEKDLTPLSTKVSMEKVREIRRSAKRRVFLTNALRALKRVIPTGNLKHLSFVVMVGGSALDFEIPQMLTEELGKYGIVAGFANIRGTEGPRNAVATGLVLSSIRHEVFK</sequence>
<dbReference type="RefSeq" id="WP_289349522.1">
    <property type="nucleotide sequence ID" value="NZ_JAUCFI010000003.1"/>
</dbReference>
<dbReference type="InterPro" id="IPR012340">
    <property type="entry name" value="NA-bd_OB-fold"/>
</dbReference>
<dbReference type="EMBL" id="JAUCFI010000003">
    <property type="protein sequence ID" value="MDM5283725.1"/>
    <property type="molecule type" value="Genomic_DNA"/>
</dbReference>
<organism evidence="3 4">
    <name type="scientific">Peribacillus frigoritolerans</name>
    <dbReference type="NCBI Taxonomy" id="450367"/>
    <lineage>
        <taxon>Bacteria</taxon>
        <taxon>Bacillati</taxon>
        <taxon>Bacillota</taxon>
        <taxon>Bacilli</taxon>
        <taxon>Bacillales</taxon>
        <taxon>Bacillaceae</taxon>
        <taxon>Peribacillus</taxon>
    </lineage>
</organism>
<accession>A0AAJ1VBK8</accession>
<gene>
    <name evidence="3" type="ORF">QUF85_10445</name>
</gene>
<protein>
    <submittedName>
        <fullName evidence="3">Diol dehydratase reactivase subunit alpha</fullName>
    </submittedName>
</protein>
<dbReference type="Pfam" id="PF18427">
    <property type="entry name" value="DDR_swiveling"/>
    <property type="match status" value="1"/>
</dbReference>
<dbReference type="Pfam" id="PF08841">
    <property type="entry name" value="DDR"/>
    <property type="match status" value="1"/>
</dbReference>
<evidence type="ECO:0000259" key="1">
    <source>
        <dbReference type="Pfam" id="PF08841"/>
    </source>
</evidence>
<dbReference type="InterPro" id="IPR028975">
    <property type="entry name" value="DDRA_swiveling_dom_sf"/>
</dbReference>
<feature type="domain" description="DD-reactivating factor swiveling" evidence="2">
    <location>
        <begin position="94"/>
        <end position="256"/>
    </location>
</feature>
<evidence type="ECO:0000313" key="4">
    <source>
        <dbReference type="Proteomes" id="UP001238973"/>
    </source>
</evidence>
<proteinExistence type="predicted"/>
<comment type="caution">
    <text evidence="3">The sequence shown here is derived from an EMBL/GenBank/DDBJ whole genome shotgun (WGS) entry which is preliminary data.</text>
</comment>
<dbReference type="InterPro" id="IPR040916">
    <property type="entry name" value="DDR_swiveling"/>
</dbReference>
<dbReference type="SUPFAM" id="SSF53067">
    <property type="entry name" value="Actin-like ATPase domain"/>
    <property type="match status" value="2"/>
</dbReference>
<dbReference type="NCBIfam" id="TIGR04491">
    <property type="entry name" value="reactive_PduG"/>
    <property type="match status" value="1"/>
</dbReference>
<dbReference type="InterPro" id="IPR043129">
    <property type="entry name" value="ATPase_NBD"/>
</dbReference>